<comment type="caution">
    <text evidence="2">The sequence shown here is derived from an EMBL/GenBank/DDBJ whole genome shotgun (WGS) entry which is preliminary data.</text>
</comment>
<dbReference type="InterPro" id="IPR036166">
    <property type="entry name" value="YxeA-like_sf"/>
</dbReference>
<name>W4VNI9_9BACI</name>
<keyword evidence="1" id="KW-0812">Transmembrane</keyword>
<reference evidence="2 3" key="1">
    <citation type="journal article" date="2014" name="Genome Announc.">
        <title>Draft Genome Sequence of the Boron-Tolerant and Moderately Halotolerant Bacterium Gracilibacillus boraciitolerans JCM 21714T.</title>
        <authorList>
            <person name="Ahmed I."/>
            <person name="Oshima K."/>
            <person name="Suda W."/>
            <person name="Kitamura K."/>
            <person name="Iida T."/>
            <person name="Ohmori Y."/>
            <person name="Fujiwara T."/>
            <person name="Hattori M."/>
            <person name="Ohkuma M."/>
        </authorList>
    </citation>
    <scope>NUCLEOTIDE SEQUENCE [LARGE SCALE GENOMIC DNA]</scope>
    <source>
        <strain evidence="2 3">JCM 21714</strain>
    </source>
</reference>
<evidence type="ECO:0000256" key="1">
    <source>
        <dbReference type="SAM" id="Phobius"/>
    </source>
</evidence>
<dbReference type="PANTHER" id="PTHR36433">
    <property type="entry name" value="HYPOTHETICAL CYTOSOLIC PROTEIN"/>
    <property type="match status" value="1"/>
</dbReference>
<evidence type="ECO:0000313" key="2">
    <source>
        <dbReference type="EMBL" id="GAE94777.1"/>
    </source>
</evidence>
<dbReference type="Proteomes" id="UP000019102">
    <property type="component" value="Unassembled WGS sequence"/>
</dbReference>
<dbReference type="InterPro" id="IPR006542">
    <property type="entry name" value="DUF1093"/>
</dbReference>
<dbReference type="eggNOG" id="COG5294">
    <property type="taxonomic scope" value="Bacteria"/>
</dbReference>
<dbReference type="AlphaFoldDB" id="W4VNI9"/>
<feature type="transmembrane region" description="Helical" evidence="1">
    <location>
        <begin position="7"/>
        <end position="26"/>
    </location>
</feature>
<dbReference type="RefSeq" id="WP_200868463.1">
    <property type="nucleotide sequence ID" value="NZ_BAVS01000031.1"/>
</dbReference>
<dbReference type="PANTHER" id="PTHR36433:SF2">
    <property type="entry name" value="YXEA FAMILY PROTEIN"/>
    <property type="match status" value="1"/>
</dbReference>
<dbReference type="SUPFAM" id="SSF159121">
    <property type="entry name" value="BC4932-like"/>
    <property type="match status" value="1"/>
</dbReference>
<accession>W4VNI9</accession>
<dbReference type="STRING" id="1298598.JCM21714_3967"/>
<keyword evidence="3" id="KW-1185">Reference proteome</keyword>
<evidence type="ECO:0008006" key="4">
    <source>
        <dbReference type="Google" id="ProtNLM"/>
    </source>
</evidence>
<evidence type="ECO:0000313" key="3">
    <source>
        <dbReference type="Proteomes" id="UP000019102"/>
    </source>
</evidence>
<protein>
    <recommendedName>
        <fullName evidence="4">YxeA family protein</fullName>
    </recommendedName>
</protein>
<dbReference type="NCBIfam" id="TIGR01655">
    <property type="entry name" value="yxeA_fam"/>
    <property type="match status" value="1"/>
</dbReference>
<gene>
    <name evidence="2" type="ORF">JCM21714_3967</name>
</gene>
<proteinExistence type="predicted"/>
<keyword evidence="1" id="KW-1133">Transmembrane helix</keyword>
<sequence>MKKVVKITVGIVLALVVILVGFFTLVPEVERDLINPFVPKEEVYVQINEEPIIDARRYEYTLIGYTEDGDKKEVTFSSTRVLKENAFLIVTAKRSYVEKWEEIQVEELPDRVKEQLNSD</sequence>
<organism evidence="2 3">
    <name type="scientific">Gracilibacillus boraciitolerans JCM 21714</name>
    <dbReference type="NCBI Taxonomy" id="1298598"/>
    <lineage>
        <taxon>Bacteria</taxon>
        <taxon>Bacillati</taxon>
        <taxon>Bacillota</taxon>
        <taxon>Bacilli</taxon>
        <taxon>Bacillales</taxon>
        <taxon>Bacillaceae</taxon>
        <taxon>Gracilibacillus</taxon>
    </lineage>
</organism>
<dbReference type="EMBL" id="BAVS01000031">
    <property type="protein sequence ID" value="GAE94777.1"/>
    <property type="molecule type" value="Genomic_DNA"/>
</dbReference>
<keyword evidence="1" id="KW-0472">Membrane</keyword>
<dbReference type="Gene3D" id="2.40.50.480">
    <property type="match status" value="1"/>
</dbReference>
<dbReference type="Pfam" id="PF06486">
    <property type="entry name" value="DUF1093"/>
    <property type="match status" value="1"/>
</dbReference>